<organism evidence="3 4">
    <name type="scientific">Phytophthora rubi</name>
    <dbReference type="NCBI Taxonomy" id="129364"/>
    <lineage>
        <taxon>Eukaryota</taxon>
        <taxon>Sar</taxon>
        <taxon>Stramenopiles</taxon>
        <taxon>Oomycota</taxon>
        <taxon>Peronosporomycetes</taxon>
        <taxon>Peronosporales</taxon>
        <taxon>Peronosporaceae</taxon>
        <taxon>Phytophthora</taxon>
    </lineage>
</organism>
<dbReference type="Gene3D" id="3.10.10.10">
    <property type="entry name" value="HIV Type 1 Reverse Transcriptase, subunit A, domain 1"/>
    <property type="match status" value="1"/>
</dbReference>
<dbReference type="PANTHER" id="PTHR24559">
    <property type="entry name" value="TRANSPOSON TY3-I GAG-POL POLYPROTEIN"/>
    <property type="match status" value="1"/>
</dbReference>
<dbReference type="InterPro" id="IPR043128">
    <property type="entry name" value="Rev_trsase/Diguanyl_cyclase"/>
</dbReference>
<evidence type="ECO:0000256" key="1">
    <source>
        <dbReference type="SAM" id="MobiDB-lite"/>
    </source>
</evidence>
<sequence length="321" mass="35931">MDSLKAGELAEEVLLRPEGSSLELNSSSVMDSEVLEDERTSKRQTRYSAAILKDPSDPYNALLKEFSDVVSDDPPSVLPPDRGVRHEIDLVPGTKYCTTRQWPLPKEQVDVIDAFFAAKHAAGMVRESKSPHSSPTFCVRKPNGKWRMVHAFNKLNAATIPASTPITRKDVLQNNMAGCTIFSALDMVDGYYQLLMRESDIPLTAVSTPSGMLWEWLVMPQGLSNAPATFNRLVTQLFRPMRQFVQTYFDDIFVHSRASEGKTAVEAHLDHLREVLMCMRENRLYANINQCIFGAEEIPFLCCFLGKDGVRADPEKVCAIA</sequence>
<protein>
    <recommendedName>
        <fullName evidence="2">Reverse transcriptase domain-containing protein</fullName>
    </recommendedName>
</protein>
<name>A0A6A3MQ17_9STRA</name>
<dbReference type="EMBL" id="QXFV01000526">
    <property type="protein sequence ID" value="KAE9035047.1"/>
    <property type="molecule type" value="Genomic_DNA"/>
</dbReference>
<dbReference type="InterPro" id="IPR043502">
    <property type="entry name" value="DNA/RNA_pol_sf"/>
</dbReference>
<dbReference type="InterPro" id="IPR000477">
    <property type="entry name" value="RT_dom"/>
</dbReference>
<evidence type="ECO:0000313" key="4">
    <source>
        <dbReference type="Proteomes" id="UP000429607"/>
    </source>
</evidence>
<dbReference type="Proteomes" id="UP000429607">
    <property type="component" value="Unassembled WGS sequence"/>
</dbReference>
<dbReference type="InterPro" id="IPR053134">
    <property type="entry name" value="RNA-dir_DNA_polymerase"/>
</dbReference>
<accession>A0A6A3MQ17</accession>
<comment type="caution">
    <text evidence="3">The sequence shown here is derived from an EMBL/GenBank/DDBJ whole genome shotgun (WGS) entry which is preliminary data.</text>
</comment>
<dbReference type="SUPFAM" id="SSF56672">
    <property type="entry name" value="DNA/RNA polymerases"/>
    <property type="match status" value="1"/>
</dbReference>
<dbReference type="AlphaFoldDB" id="A0A6A3MQ17"/>
<gene>
    <name evidence="3" type="ORF">PR001_g9464</name>
</gene>
<evidence type="ECO:0000259" key="2">
    <source>
        <dbReference type="PROSITE" id="PS50878"/>
    </source>
</evidence>
<dbReference type="Pfam" id="PF00078">
    <property type="entry name" value="RVT_1"/>
    <property type="match status" value="1"/>
</dbReference>
<evidence type="ECO:0000313" key="3">
    <source>
        <dbReference type="EMBL" id="KAE9035047.1"/>
    </source>
</evidence>
<feature type="region of interest" description="Disordered" evidence="1">
    <location>
        <begin position="22"/>
        <end position="43"/>
    </location>
</feature>
<dbReference type="CDD" id="cd01647">
    <property type="entry name" value="RT_LTR"/>
    <property type="match status" value="1"/>
</dbReference>
<proteinExistence type="predicted"/>
<reference evidence="3 4" key="1">
    <citation type="submission" date="2018-09" db="EMBL/GenBank/DDBJ databases">
        <title>Genomic investigation of the strawberry pathogen Phytophthora fragariae indicates pathogenicity is determined by transcriptional variation in three key races.</title>
        <authorList>
            <person name="Adams T.M."/>
            <person name="Armitage A.D."/>
            <person name="Sobczyk M.K."/>
            <person name="Bates H.J."/>
            <person name="Dunwell J.M."/>
            <person name="Nellist C.F."/>
            <person name="Harrison R.J."/>
        </authorList>
    </citation>
    <scope>NUCLEOTIDE SEQUENCE [LARGE SCALE GENOMIC DNA]</scope>
    <source>
        <strain evidence="3 4">SCRP249</strain>
    </source>
</reference>
<dbReference type="PANTHER" id="PTHR24559:SF444">
    <property type="entry name" value="REVERSE TRANSCRIPTASE DOMAIN-CONTAINING PROTEIN"/>
    <property type="match status" value="1"/>
</dbReference>
<dbReference type="Gene3D" id="3.30.70.270">
    <property type="match status" value="1"/>
</dbReference>
<feature type="domain" description="Reverse transcriptase" evidence="2">
    <location>
        <begin position="120"/>
        <end position="305"/>
    </location>
</feature>
<dbReference type="PROSITE" id="PS50878">
    <property type="entry name" value="RT_POL"/>
    <property type="match status" value="1"/>
</dbReference>